<evidence type="ECO:0000256" key="6">
    <source>
        <dbReference type="ARBA" id="ARBA00022741"/>
    </source>
</evidence>
<evidence type="ECO:0000313" key="10">
    <source>
        <dbReference type="EMBL" id="CAE0051435.1"/>
    </source>
</evidence>
<accession>A0A7S2ZTZ7</accession>
<dbReference type="Pfam" id="PF00696">
    <property type="entry name" value="AA_kinase"/>
    <property type="match status" value="1"/>
</dbReference>
<keyword evidence="5" id="KW-0808">Transferase</keyword>
<protein>
    <recommendedName>
        <fullName evidence="2">acetylglutamate kinase</fullName>
        <ecNumber evidence="2">2.7.2.8</ecNumber>
    </recommendedName>
</protein>
<dbReference type="SUPFAM" id="SSF53633">
    <property type="entry name" value="Carbamate kinase-like"/>
    <property type="match status" value="1"/>
</dbReference>
<dbReference type="InterPro" id="IPR004662">
    <property type="entry name" value="AcgluKinase_fam"/>
</dbReference>
<proteinExistence type="inferred from homology"/>
<keyword evidence="8" id="KW-0067">ATP-binding</keyword>
<evidence type="ECO:0000256" key="4">
    <source>
        <dbReference type="ARBA" id="ARBA00022605"/>
    </source>
</evidence>
<dbReference type="InterPro" id="IPR037528">
    <property type="entry name" value="ArgB"/>
</dbReference>
<dbReference type="EC" id="2.7.2.8" evidence="2"/>
<reference evidence="12" key="1">
    <citation type="submission" date="2021-01" db="EMBL/GenBank/DDBJ databases">
        <authorList>
            <person name="Corre E."/>
            <person name="Pelletier E."/>
            <person name="Niang G."/>
            <person name="Scheremetjew M."/>
            <person name="Finn R."/>
            <person name="Kale V."/>
            <person name="Holt S."/>
            <person name="Cochrane G."/>
            <person name="Meng A."/>
            <person name="Brown T."/>
            <person name="Cohen L."/>
        </authorList>
    </citation>
    <scope>NUCLEOTIDE SEQUENCE</scope>
    <source>
        <strain evidence="12">CCMP 769</strain>
    </source>
</reference>
<evidence type="ECO:0000256" key="1">
    <source>
        <dbReference type="ARBA" id="ARBA00004828"/>
    </source>
</evidence>
<dbReference type="HAMAP" id="MF_00082">
    <property type="entry name" value="ArgB"/>
    <property type="match status" value="1"/>
</dbReference>
<dbReference type="FunFam" id="3.40.1160.10:FF:000004">
    <property type="entry name" value="Acetylglutamate kinase"/>
    <property type="match status" value="1"/>
</dbReference>
<evidence type="ECO:0000256" key="5">
    <source>
        <dbReference type="ARBA" id="ARBA00022679"/>
    </source>
</evidence>
<comment type="pathway">
    <text evidence="1">Amino-acid biosynthesis; L-arginine biosynthesis; N(2)-acetyl-L-ornithine from L-glutamate: step 2/4.</text>
</comment>
<evidence type="ECO:0000256" key="3">
    <source>
        <dbReference type="ARBA" id="ARBA00022571"/>
    </source>
</evidence>
<gene>
    <name evidence="10" type="ORF">RMAR00112_LOCUS19435</name>
    <name evidence="11" type="ORF">RMAR00112_LOCUS19436</name>
    <name evidence="12" type="ORF">RMAR00112_LOCUS19438</name>
    <name evidence="13" type="ORF">RMAR00112_LOCUS19439</name>
</gene>
<organism evidence="12">
    <name type="scientific">Rhodosorus marinus</name>
    <dbReference type="NCBI Taxonomy" id="101924"/>
    <lineage>
        <taxon>Eukaryota</taxon>
        <taxon>Rhodophyta</taxon>
        <taxon>Stylonematophyceae</taxon>
        <taxon>Stylonematales</taxon>
        <taxon>Stylonemataceae</taxon>
        <taxon>Rhodosorus</taxon>
    </lineage>
</organism>
<dbReference type="PANTHER" id="PTHR23342:SF0">
    <property type="entry name" value="N-ACETYLGLUTAMATE SYNTHASE, MITOCHONDRIAL"/>
    <property type="match status" value="1"/>
</dbReference>
<dbReference type="InterPro" id="IPR041727">
    <property type="entry name" value="NAGK-C"/>
</dbReference>
<keyword evidence="4" id="KW-0028">Amino-acid biosynthesis</keyword>
<evidence type="ECO:0000313" key="12">
    <source>
        <dbReference type="EMBL" id="CAE0051438.1"/>
    </source>
</evidence>
<evidence type="ECO:0000256" key="8">
    <source>
        <dbReference type="ARBA" id="ARBA00022840"/>
    </source>
</evidence>
<dbReference type="NCBIfam" id="TIGR00761">
    <property type="entry name" value="argB"/>
    <property type="match status" value="1"/>
</dbReference>
<sequence length="328" mass="34799">MVGFVNSVFGLNGIEGGRGCYSCRRSGLARVQLSGVKLPGFGDVSVVDDGYVVDPEALRDRAKGLVGEVVVVKYGGAAMASEELKAKVVGDVALLRSFGVNVVLVHGGGPAVNVMLKRLNIEAVFRNGLRVTDEQTMEVVEMVLAGKVNKDLVSLINQCGSKAVGICGKDAKMIVAKQKNPDLGLVGEVTSVDSTLINTLISGGFIPVVSSIATSDDGTAYNINADTLAGDIASELKARKLIMMTDVPGVMKDPKEIGTLYSSLTYGQTQELISEGIISGGMIPKVILKQKQCTQNESILSQKLHLSSRITLRTPHRYNAVLTPSRHR</sequence>
<evidence type="ECO:0000313" key="13">
    <source>
        <dbReference type="EMBL" id="CAE0051439.1"/>
    </source>
</evidence>
<dbReference type="GO" id="GO:0006526">
    <property type="term" value="P:L-arginine biosynthetic process"/>
    <property type="evidence" value="ECO:0007669"/>
    <property type="project" value="UniProtKB-KW"/>
</dbReference>
<name>A0A7S2ZTZ7_9RHOD</name>
<keyword evidence="6" id="KW-0547">Nucleotide-binding</keyword>
<dbReference type="GO" id="GO:0005524">
    <property type="term" value="F:ATP binding"/>
    <property type="evidence" value="ECO:0007669"/>
    <property type="project" value="UniProtKB-KW"/>
</dbReference>
<dbReference type="GO" id="GO:0005737">
    <property type="term" value="C:cytoplasm"/>
    <property type="evidence" value="ECO:0007669"/>
    <property type="project" value="InterPro"/>
</dbReference>
<dbReference type="PANTHER" id="PTHR23342">
    <property type="entry name" value="N-ACETYLGLUTAMATE SYNTHASE"/>
    <property type="match status" value="1"/>
</dbReference>
<evidence type="ECO:0000259" key="9">
    <source>
        <dbReference type="Pfam" id="PF00696"/>
    </source>
</evidence>
<dbReference type="CDD" id="cd04250">
    <property type="entry name" value="AAK_NAGK-C"/>
    <property type="match status" value="1"/>
</dbReference>
<keyword evidence="7" id="KW-0418">Kinase</keyword>
<keyword evidence="3" id="KW-0055">Arginine biosynthesis</keyword>
<dbReference type="AlphaFoldDB" id="A0A7S2ZTZ7"/>
<dbReference type="EMBL" id="HBHW01025091">
    <property type="protein sequence ID" value="CAE0051436.1"/>
    <property type="molecule type" value="Transcribed_RNA"/>
</dbReference>
<evidence type="ECO:0000256" key="2">
    <source>
        <dbReference type="ARBA" id="ARBA00013065"/>
    </source>
</evidence>
<dbReference type="EMBL" id="HBHW01025094">
    <property type="protein sequence ID" value="CAE0051439.1"/>
    <property type="molecule type" value="Transcribed_RNA"/>
</dbReference>
<evidence type="ECO:0000313" key="11">
    <source>
        <dbReference type="EMBL" id="CAE0051436.1"/>
    </source>
</evidence>
<dbReference type="InterPro" id="IPR001048">
    <property type="entry name" value="Asp/Glu/Uridylate_kinase"/>
</dbReference>
<evidence type="ECO:0000256" key="7">
    <source>
        <dbReference type="ARBA" id="ARBA00022777"/>
    </source>
</evidence>
<dbReference type="InterPro" id="IPR036393">
    <property type="entry name" value="AceGlu_kinase-like_sf"/>
</dbReference>
<dbReference type="EMBL" id="HBHW01025093">
    <property type="protein sequence ID" value="CAE0051438.1"/>
    <property type="molecule type" value="Transcribed_RNA"/>
</dbReference>
<dbReference type="GO" id="GO:0003991">
    <property type="term" value="F:acetylglutamate kinase activity"/>
    <property type="evidence" value="ECO:0007669"/>
    <property type="project" value="UniProtKB-EC"/>
</dbReference>
<dbReference type="EMBL" id="HBHW01025090">
    <property type="protein sequence ID" value="CAE0051435.1"/>
    <property type="molecule type" value="Transcribed_RNA"/>
</dbReference>
<dbReference type="Gene3D" id="3.40.1160.10">
    <property type="entry name" value="Acetylglutamate kinase-like"/>
    <property type="match status" value="1"/>
</dbReference>
<feature type="domain" description="Aspartate/glutamate/uridylate kinase" evidence="9">
    <location>
        <begin position="69"/>
        <end position="286"/>
    </location>
</feature>